<feature type="region of interest" description="Disordered" evidence="1">
    <location>
        <begin position="1311"/>
        <end position="1350"/>
    </location>
</feature>
<feature type="compositionally biased region" description="Low complexity" evidence="1">
    <location>
        <begin position="45"/>
        <end position="108"/>
    </location>
</feature>
<feature type="compositionally biased region" description="Low complexity" evidence="1">
    <location>
        <begin position="170"/>
        <end position="179"/>
    </location>
</feature>
<feature type="compositionally biased region" description="Basic and acidic residues" evidence="1">
    <location>
        <begin position="1311"/>
        <end position="1332"/>
    </location>
</feature>
<feature type="compositionally biased region" description="Basic and acidic residues" evidence="1">
    <location>
        <begin position="810"/>
        <end position="828"/>
    </location>
</feature>
<feature type="compositionally biased region" description="Basic and acidic residues" evidence="1">
    <location>
        <begin position="1166"/>
        <end position="1177"/>
    </location>
</feature>
<feature type="compositionally biased region" description="Gly residues" evidence="1">
    <location>
        <begin position="491"/>
        <end position="510"/>
    </location>
</feature>
<feature type="compositionally biased region" description="Low complexity" evidence="1">
    <location>
        <begin position="433"/>
        <end position="446"/>
    </location>
</feature>
<feature type="compositionally biased region" description="Low complexity" evidence="1">
    <location>
        <begin position="346"/>
        <end position="359"/>
    </location>
</feature>
<dbReference type="EMBL" id="JAPDMQ010000432">
    <property type="protein sequence ID" value="KAK0524812.1"/>
    <property type="molecule type" value="Genomic_DNA"/>
</dbReference>
<reference evidence="2" key="1">
    <citation type="journal article" date="2023" name="PhytoFront">
        <title>Draft Genome Resources of Seven Strains of Tilletia horrida, Causal Agent of Kernel Smut of Rice.</title>
        <authorList>
            <person name="Khanal S."/>
            <person name="Antony Babu S."/>
            <person name="Zhou X.G."/>
        </authorList>
    </citation>
    <scope>NUCLEOTIDE SEQUENCE</scope>
    <source>
        <strain evidence="2">TX3</strain>
    </source>
</reference>
<feature type="compositionally biased region" description="Gly residues" evidence="1">
    <location>
        <begin position="22"/>
        <end position="44"/>
    </location>
</feature>
<feature type="region of interest" description="Disordered" evidence="1">
    <location>
        <begin position="800"/>
        <end position="903"/>
    </location>
</feature>
<feature type="compositionally biased region" description="Basic and acidic residues" evidence="1">
    <location>
        <begin position="620"/>
        <end position="632"/>
    </location>
</feature>
<feature type="region of interest" description="Disordered" evidence="1">
    <location>
        <begin position="548"/>
        <end position="572"/>
    </location>
</feature>
<sequence length="1445" mass="148656">MKRSYPFNNSGPSGSPSAGKKPGAGGAAGSALGAGAGSPGGMGAGPAPNAYANYGYAGNAGLTHDQQQAQWHQQWQQYYAQQAATASAPAAPQPQASHYGQQHVYQQPVQPPAPVYQQAPAQPYQHQHQQPQQAYYAQPAPQYNAPPQPAPTHYAPHGYSGGPPPPPIAAPHVGPAAPISMGQSGMRLGSTTTHGSVPPMGPTQQHGGAGYNHARQQLPAPPGAYTPMGSGSGFAAPMAGPQPGGQHQNHQQSGQRNAKRPRFDGPTGGAPNGGGGAGAGVFPPPHSSLPAPPTGPSGVVRPQMGQGMRNAGNKGGQYSSPGSARGGNSMGPGTPSGPRGGAGNFASPSPRGPAGPSGRDFGSGRVPSGPRGQSAAGPGHYRTASVAGSDDSRYGREGRDRDRFGGGGGRASDRDRDYGGGRDRAGGRGGPGFQQRPPSGPSAGSGISAGGRGPIAGSSYGPSSSMHGGRGARQRSPLQQRNAGKDFRGSGKAGAAGGSSGRDGGGGGRNPQGSQSSAFANRSVGGPPSGPSALVGAASLPAKVLASASGSSYPIPTGPKTKADANRKGTTDMRAVGLVVSGVISWEWTLDDGAVLLGENGVKEDHSDDEESEHEQDGDDRDRSGHDGHDEDAVADDGGAEEAAVEQSVASVAQAKQGVADAGGEASAAEVGLSSQVNGDSAAPDAEKDAAGVEQVDQGPAAAEVEGTKGANEGKIKVDGERAVSGLSSNEGTKPELSQEAHSAIVDKASASSKGKQVARRPATTSQPDSCRLRICFGIPTPPSSPEVAPAKAKAEALSTLKAEGPCQGKEARAGDVDMVQEESKADSAMEVTAPSTEDAAAATEHNDTKGDEAAAAAARANGASAQSRSADDAESDMKNDELRPETDEHDSDTWTPFSKTAPQPAANRVTLVYGNGQQRIHIDADVIQSMRVYRDERRVEIDVDTSSAALAGSLEGQKEQEGASGSKMQDWMVCKGILLDARSDDQHNYAVVSVDKLRSAHEPPSAAFEMDLTKAEAGGEDDSKVVEPESSGAARSSAPPAKDADNLALSAFPPLFRLRTTDDDLVSSTTFVVQLDPKYPVRQTEWLRTGDVEEFLSSFEAPLSHAAERVFVPNPWRSKIFVMDPDPEPTIDDILQIWGAKSYAGNGRERRRFLREFFELSAEDGPAKEEDGREGEMSASSAGAPVANSPWALGQILGRLGVGKNERYIAPTTTAAKIRSGSSMGPNPLTIAASGEMFGSGHAQSVAGLASVALFDFIQELAPAAGWTDSEVRARIGQLLMGLPQHTLFRALDSLFKDFTDALREREREAARVKAREQKEQERSKATETKSRATAAASGTEDQSAAAASTAEVDAEAVIVDVNAKAEADEAAAAEAVLPPVAEVPTMQVEQDAEAGHHIEGPSTAAEDASFDEQRIEEEIEISQAQVALLLDDVAMQIAAEAAL</sequence>
<feature type="region of interest" description="Disordered" evidence="1">
    <location>
        <begin position="1018"/>
        <end position="1046"/>
    </location>
</feature>
<feature type="compositionally biased region" description="Low complexity" evidence="1">
    <location>
        <begin position="645"/>
        <end position="660"/>
    </location>
</feature>
<feature type="compositionally biased region" description="Acidic residues" evidence="1">
    <location>
        <begin position="607"/>
        <end position="619"/>
    </location>
</feature>
<feature type="compositionally biased region" description="Low complexity" evidence="1">
    <location>
        <begin position="244"/>
        <end position="255"/>
    </location>
</feature>
<gene>
    <name evidence="2" type="ORF">OC842_005715</name>
</gene>
<feature type="compositionally biased region" description="Basic and acidic residues" evidence="1">
    <location>
        <begin position="712"/>
        <end position="722"/>
    </location>
</feature>
<accession>A0AAN6JP33</accession>
<feature type="compositionally biased region" description="Polar residues" evidence="1">
    <location>
        <begin position="511"/>
        <end position="520"/>
    </location>
</feature>
<feature type="compositionally biased region" description="Basic and acidic residues" evidence="1">
    <location>
        <begin position="561"/>
        <end position="571"/>
    </location>
</feature>
<organism evidence="2 3">
    <name type="scientific">Tilletia horrida</name>
    <dbReference type="NCBI Taxonomy" id="155126"/>
    <lineage>
        <taxon>Eukaryota</taxon>
        <taxon>Fungi</taxon>
        <taxon>Dikarya</taxon>
        <taxon>Basidiomycota</taxon>
        <taxon>Ustilaginomycotina</taxon>
        <taxon>Exobasidiomycetes</taxon>
        <taxon>Tilletiales</taxon>
        <taxon>Tilletiaceae</taxon>
        <taxon>Tilletia</taxon>
    </lineage>
</organism>
<feature type="region of interest" description="Disordered" evidence="1">
    <location>
        <begin position="1"/>
        <end position="535"/>
    </location>
</feature>
<feature type="compositionally biased region" description="Basic and acidic residues" evidence="1">
    <location>
        <begin position="870"/>
        <end position="887"/>
    </location>
</feature>
<name>A0AAN6JP33_9BASI</name>
<evidence type="ECO:0000313" key="2">
    <source>
        <dbReference type="EMBL" id="KAK0524812.1"/>
    </source>
</evidence>
<feature type="compositionally biased region" description="Low complexity" evidence="1">
    <location>
        <begin position="8"/>
        <end position="21"/>
    </location>
</feature>
<feature type="compositionally biased region" description="Low complexity" evidence="1">
    <location>
        <begin position="115"/>
        <end position="143"/>
    </location>
</feature>
<feature type="compositionally biased region" description="Low complexity" evidence="1">
    <location>
        <begin position="1029"/>
        <end position="1042"/>
    </location>
</feature>
<evidence type="ECO:0000256" key="1">
    <source>
        <dbReference type="SAM" id="MobiDB-lite"/>
    </source>
</evidence>
<feature type="compositionally biased region" description="Pro residues" evidence="1">
    <location>
        <begin position="282"/>
        <end position="295"/>
    </location>
</feature>
<feature type="region of interest" description="Disordered" evidence="1">
    <location>
        <begin position="1165"/>
        <end position="1185"/>
    </location>
</feature>
<feature type="compositionally biased region" description="Gly residues" evidence="1">
    <location>
        <begin position="266"/>
        <end position="279"/>
    </location>
</feature>
<feature type="compositionally biased region" description="Low complexity" evidence="1">
    <location>
        <begin position="1341"/>
        <end position="1350"/>
    </location>
</feature>
<evidence type="ECO:0000313" key="3">
    <source>
        <dbReference type="Proteomes" id="UP001176521"/>
    </source>
</evidence>
<proteinExistence type="predicted"/>
<feature type="compositionally biased region" description="Low complexity" evidence="1">
    <location>
        <begin position="854"/>
        <end position="869"/>
    </location>
</feature>
<feature type="region of interest" description="Disordered" evidence="1">
    <location>
        <begin position="599"/>
        <end position="769"/>
    </location>
</feature>
<protein>
    <submittedName>
        <fullName evidence="2">Uncharacterized protein</fullName>
    </submittedName>
</protein>
<dbReference type="Proteomes" id="UP001176521">
    <property type="component" value="Unassembled WGS sequence"/>
</dbReference>
<comment type="caution">
    <text evidence="2">The sequence shown here is derived from an EMBL/GenBank/DDBJ whole genome shotgun (WGS) entry which is preliminary data.</text>
</comment>
<feature type="compositionally biased region" description="Basic and acidic residues" evidence="1">
    <location>
        <begin position="390"/>
        <end position="404"/>
    </location>
</feature>
<feature type="compositionally biased region" description="Acidic residues" evidence="1">
    <location>
        <begin position="633"/>
        <end position="644"/>
    </location>
</feature>
<keyword evidence="3" id="KW-1185">Reference proteome</keyword>
<feature type="compositionally biased region" description="Basic and acidic residues" evidence="1">
    <location>
        <begin position="411"/>
        <end position="426"/>
    </location>
</feature>